<dbReference type="Pfam" id="PF13516">
    <property type="entry name" value="LRR_6"/>
    <property type="match status" value="1"/>
</dbReference>
<comment type="subcellular location">
    <subcellularLocation>
        <location evidence="1">Nucleus</location>
    </subcellularLocation>
</comment>
<dbReference type="AlphaFoldDB" id="A0A4U0XHJ0"/>
<keyword evidence="8" id="KW-1185">Reference proteome</keyword>
<evidence type="ECO:0000256" key="5">
    <source>
        <dbReference type="ARBA" id="ARBA00024196"/>
    </source>
</evidence>
<keyword evidence="3" id="KW-0677">Repeat</keyword>
<name>A0A4U0XHJ0_9PEZI</name>
<keyword evidence="4" id="KW-0539">Nucleus</keyword>
<evidence type="ECO:0000256" key="6">
    <source>
        <dbReference type="ARBA" id="ARBA00024238"/>
    </source>
</evidence>
<protein>
    <recommendedName>
        <fullName evidence="6">U2 small nuclear ribonucleoprotein A'</fullName>
    </recommendedName>
</protein>
<organism evidence="7 8">
    <name type="scientific">Cryomyces minteri</name>
    <dbReference type="NCBI Taxonomy" id="331657"/>
    <lineage>
        <taxon>Eukaryota</taxon>
        <taxon>Fungi</taxon>
        <taxon>Dikarya</taxon>
        <taxon>Ascomycota</taxon>
        <taxon>Pezizomycotina</taxon>
        <taxon>Dothideomycetes</taxon>
        <taxon>Dothideomycetes incertae sedis</taxon>
        <taxon>Cryomyces</taxon>
    </lineage>
</organism>
<evidence type="ECO:0000256" key="3">
    <source>
        <dbReference type="ARBA" id="ARBA00022737"/>
    </source>
</evidence>
<sequence length="329" mass="36858">MLPTTIGSLTLEDNHFRTLGDLLILTKLPNLRSLNLKKNAIAAVIRSGSDVTMPTMTNADFAFSTSLTSLDISYNNITQWSFIDNLHVVFPGLTSLRVSHNPLYQNLKAADGKILSAEDGYMLTIARLRRLKTLNFTPITPKERLNAEIYYLSQIATELSLNPKDREAQIIASHQRWAELCDEYGEPTVRRSDAKSVNPNSLAARLIRLTLRLNDSVRRAAGDDRPQEIALEIPRSFSVYSVLGLVGKRTGLVPMTLRLIWETGEWDPVASKFSDDDAEYWSSSDEDTDEAKGWSDGRSVLREEELVTGTRMVGTWIEASEAVVRVELK</sequence>
<comment type="caution">
    <text evidence="7">The sequence shown here is derived from an EMBL/GenBank/DDBJ whole genome shotgun (WGS) entry which is preliminary data.</text>
</comment>
<dbReference type="GO" id="GO:0000398">
    <property type="term" value="P:mRNA splicing, via spliceosome"/>
    <property type="evidence" value="ECO:0007669"/>
    <property type="project" value="InterPro"/>
</dbReference>
<evidence type="ECO:0000256" key="1">
    <source>
        <dbReference type="ARBA" id="ARBA00004123"/>
    </source>
</evidence>
<comment type="similarity">
    <text evidence="5">Belongs to the U2 small nuclear ribonucleoprotein A family.</text>
</comment>
<dbReference type="OrthoDB" id="5273213at2759"/>
<dbReference type="PANTHER" id="PTHR10552">
    <property type="entry name" value="U2 SMALL NUCLEAR RIBONUCLEOPROTEIN A"/>
    <property type="match status" value="1"/>
</dbReference>
<dbReference type="InterPro" id="IPR044640">
    <property type="entry name" value="RU2A"/>
</dbReference>
<dbReference type="InterPro" id="IPR001611">
    <property type="entry name" value="Leu-rich_rpt"/>
</dbReference>
<dbReference type="SUPFAM" id="SSF52075">
    <property type="entry name" value="Outer arm dynein light chain 1"/>
    <property type="match status" value="1"/>
</dbReference>
<dbReference type="InterPro" id="IPR032675">
    <property type="entry name" value="LRR_dom_sf"/>
</dbReference>
<dbReference type="Gene3D" id="3.80.10.10">
    <property type="entry name" value="Ribonuclease Inhibitor"/>
    <property type="match status" value="1"/>
</dbReference>
<dbReference type="EMBL" id="NAJN01000233">
    <property type="protein sequence ID" value="TKA76524.1"/>
    <property type="molecule type" value="Genomic_DNA"/>
</dbReference>
<evidence type="ECO:0000313" key="8">
    <source>
        <dbReference type="Proteomes" id="UP000308768"/>
    </source>
</evidence>
<evidence type="ECO:0000313" key="7">
    <source>
        <dbReference type="EMBL" id="TKA76524.1"/>
    </source>
</evidence>
<dbReference type="GO" id="GO:0030620">
    <property type="term" value="F:U2 snRNA binding"/>
    <property type="evidence" value="ECO:0007669"/>
    <property type="project" value="InterPro"/>
</dbReference>
<evidence type="ECO:0000256" key="2">
    <source>
        <dbReference type="ARBA" id="ARBA00022614"/>
    </source>
</evidence>
<gene>
    <name evidence="7" type="ORF">B0A49_02918</name>
</gene>
<dbReference type="GO" id="GO:0005634">
    <property type="term" value="C:nucleus"/>
    <property type="evidence" value="ECO:0007669"/>
    <property type="project" value="UniProtKB-SubCell"/>
</dbReference>
<keyword evidence="2" id="KW-0433">Leucine-rich repeat</keyword>
<dbReference type="Proteomes" id="UP000308768">
    <property type="component" value="Unassembled WGS sequence"/>
</dbReference>
<dbReference type="STRING" id="331657.A0A4U0XHJ0"/>
<proteinExistence type="inferred from homology"/>
<reference evidence="7 8" key="1">
    <citation type="submission" date="2017-03" db="EMBL/GenBank/DDBJ databases">
        <title>Genomes of endolithic fungi from Antarctica.</title>
        <authorList>
            <person name="Coleine C."/>
            <person name="Masonjones S."/>
            <person name="Stajich J.E."/>
        </authorList>
    </citation>
    <scope>NUCLEOTIDE SEQUENCE [LARGE SCALE GENOMIC DNA]</scope>
    <source>
        <strain evidence="7 8">CCFEE 5187</strain>
    </source>
</reference>
<evidence type="ECO:0000256" key="4">
    <source>
        <dbReference type="ARBA" id="ARBA00023242"/>
    </source>
</evidence>
<accession>A0A4U0XHJ0</accession>
<dbReference type="PROSITE" id="PS51450">
    <property type="entry name" value="LRR"/>
    <property type="match status" value="1"/>
</dbReference>
<dbReference type="PANTHER" id="PTHR10552:SF6">
    <property type="entry name" value="U2 SMALL NUCLEAR RIBONUCLEOPROTEIN A"/>
    <property type="match status" value="1"/>
</dbReference>